<dbReference type="Proteomes" id="UP000327424">
    <property type="component" value="Chromosome"/>
</dbReference>
<organism evidence="2 3">
    <name type="scientific">Moritella marina ATCC 15381</name>
    <dbReference type="NCBI Taxonomy" id="1202962"/>
    <lineage>
        <taxon>Bacteria</taxon>
        <taxon>Pseudomonadati</taxon>
        <taxon>Pseudomonadota</taxon>
        <taxon>Gammaproteobacteria</taxon>
        <taxon>Alteromonadales</taxon>
        <taxon>Moritellaceae</taxon>
        <taxon>Moritella</taxon>
    </lineage>
</organism>
<dbReference type="EMBL" id="CP044399">
    <property type="protein sequence ID" value="QFI37293.1"/>
    <property type="molecule type" value="Genomic_DNA"/>
</dbReference>
<evidence type="ECO:0000313" key="3">
    <source>
        <dbReference type="Proteomes" id="UP000327424"/>
    </source>
</evidence>
<keyword evidence="1" id="KW-0472">Membrane</keyword>
<reference evidence="2 3" key="1">
    <citation type="submission" date="2019-09" db="EMBL/GenBank/DDBJ databases">
        <title>Hybrid Assembly of the complete Genome of the Deep-Sea Bacterium Moritella marina from long Nanopore and Illumina reads.</title>
        <authorList>
            <person name="Magin S."/>
            <person name="Georgoulis A."/>
            <person name="Papadimitriou K."/>
            <person name="Iliakis G."/>
            <person name="Vorgias C.E."/>
        </authorList>
    </citation>
    <scope>NUCLEOTIDE SEQUENCE [LARGE SCALE GENOMIC DNA]</scope>
    <source>
        <strain evidence="2 3">MP-1</strain>
    </source>
</reference>
<evidence type="ECO:0000313" key="2">
    <source>
        <dbReference type="EMBL" id="QFI37293.1"/>
    </source>
</evidence>
<name>A0A5J6WGU9_MORMI</name>
<feature type="transmembrane region" description="Helical" evidence="1">
    <location>
        <begin position="6"/>
        <end position="26"/>
    </location>
</feature>
<keyword evidence="1" id="KW-0812">Transmembrane</keyword>
<sequence>MNNTILIYGLTILVSILLIAMSIYLVKAHQCNGLRNQQITGFNIVTRLRELLSHVQQHRGISNALLNGDVSLTSRLTPLTLKVSKSIGAINKEFKTGDVGEQLQPLPRWESITEHWSRLSIKTNQLTSANNLQQHNKLILNILYFIDDIAEQHQIYKIVDAQGEAMRHMWLELLFTAENIGQIRAIGTGVAAANICTSVERIRLNYLCNSLQQSLDDGLMRGNSEQIRQLLQVVVQQVTIDIPSIKAEEFFNLASTCVEKILLEFDKQLQQFEQQIMPANEQRIVASN</sequence>
<dbReference type="OrthoDB" id="9180266at2"/>
<evidence type="ECO:0008006" key="4">
    <source>
        <dbReference type="Google" id="ProtNLM"/>
    </source>
</evidence>
<evidence type="ECO:0000256" key="1">
    <source>
        <dbReference type="SAM" id="Phobius"/>
    </source>
</evidence>
<accession>A0A5J6WGU9</accession>
<gene>
    <name evidence="2" type="ORF">FR932_05350</name>
</gene>
<keyword evidence="3" id="KW-1185">Reference proteome</keyword>
<dbReference type="RefSeq" id="WP_019439878.1">
    <property type="nucleotide sequence ID" value="NZ_ALOE01000004.1"/>
</dbReference>
<keyword evidence="1" id="KW-1133">Transmembrane helix</keyword>
<protein>
    <recommendedName>
        <fullName evidence="4">Nitrate/nitrite sensing protein domain-containing protein</fullName>
    </recommendedName>
</protein>
<dbReference type="KEGG" id="mmaa:FR932_05350"/>
<dbReference type="AlphaFoldDB" id="A0A5J6WGU9"/>
<proteinExistence type="predicted"/>